<evidence type="ECO:0000313" key="1">
    <source>
        <dbReference type="EMBL" id="EJF91685.1"/>
    </source>
</evidence>
<dbReference type="AlphaFoldDB" id="J1K3H8"/>
<name>J1K3H8_9HYPH</name>
<dbReference type="Proteomes" id="UP000008952">
    <property type="component" value="Unassembled WGS sequence"/>
</dbReference>
<comment type="caution">
    <text evidence="1">The sequence shown here is derived from an EMBL/GenBank/DDBJ whole genome shotgun (WGS) entry which is preliminary data.</text>
</comment>
<protein>
    <submittedName>
        <fullName evidence="1">HK97 gp10 family phage protein</fullName>
    </submittedName>
</protein>
<dbReference type="PATRIC" id="fig|1094558.3.peg.65"/>
<dbReference type="RefSeq" id="WP_008037337.1">
    <property type="nucleotide sequence ID" value="NZ_JH725147.1"/>
</dbReference>
<dbReference type="HOGENOM" id="CLU_127674_2_1_5"/>
<dbReference type="Pfam" id="PF04883">
    <property type="entry name" value="HK97-gp10_like"/>
    <property type="match status" value="1"/>
</dbReference>
<dbReference type="NCBIfam" id="TIGR01725">
    <property type="entry name" value="phge_HK97_gp10"/>
    <property type="match status" value="1"/>
</dbReference>
<dbReference type="STRING" id="1094558.ME5_00064"/>
<evidence type="ECO:0000313" key="2">
    <source>
        <dbReference type="Proteomes" id="UP000008952"/>
    </source>
</evidence>
<proteinExistence type="predicted"/>
<dbReference type="InterPro" id="IPR010064">
    <property type="entry name" value="HK97-gp10_tail"/>
</dbReference>
<organism evidence="1 2">
    <name type="scientific">Bartonella tamiae Th239</name>
    <dbReference type="NCBI Taxonomy" id="1094558"/>
    <lineage>
        <taxon>Bacteria</taxon>
        <taxon>Pseudomonadati</taxon>
        <taxon>Pseudomonadota</taxon>
        <taxon>Alphaproteobacteria</taxon>
        <taxon>Hyphomicrobiales</taxon>
        <taxon>Bartonellaceae</taxon>
        <taxon>Bartonella</taxon>
    </lineage>
</organism>
<keyword evidence="2" id="KW-1185">Reference proteome</keyword>
<sequence length="138" mass="15684">MRYVIGLENIEKRLELIKKAAKEKTAPVILESANKIADDARSLVPNDTGNLKDSIRVEHGDTPLQYFVKAGGEATTRQIRNGTDATYDYAAAVEYGTTKNDAQPFFWPAYRLNKKKVRARIRRKISTEIRKAWKNVTD</sequence>
<accession>J1K3H8</accession>
<reference evidence="1 2" key="1">
    <citation type="submission" date="2012-03" db="EMBL/GenBank/DDBJ databases">
        <title>The Genome Sequence of Bartonella tamiae Th239.</title>
        <authorList>
            <consortium name="The Broad Institute Genome Sequencing Platform"/>
            <consortium name="The Broad Institute Genome Sequencing Center for Infectious Disease"/>
            <person name="Feldgarden M."/>
            <person name="Kirby J."/>
            <person name="Kosoy M."/>
            <person name="Birtles R."/>
            <person name="Probert W.S."/>
            <person name="Chiaraviglio L."/>
            <person name="Young S.K."/>
            <person name="Zeng Q."/>
            <person name="Gargeya S."/>
            <person name="Fitzgerald M."/>
            <person name="Haas B."/>
            <person name="Abouelleil A."/>
            <person name="Alvarado L."/>
            <person name="Arachchi H.M."/>
            <person name="Berlin A."/>
            <person name="Chapman S.B."/>
            <person name="Gearin G."/>
            <person name="Goldberg J."/>
            <person name="Griggs A."/>
            <person name="Gujja S."/>
            <person name="Hansen M."/>
            <person name="Heiman D."/>
            <person name="Howarth C."/>
            <person name="Larimer J."/>
            <person name="Lui A."/>
            <person name="MacDonald P.J.P."/>
            <person name="McCowen C."/>
            <person name="Montmayeur A."/>
            <person name="Murphy C."/>
            <person name="Neiman D."/>
            <person name="Pearson M."/>
            <person name="Priest M."/>
            <person name="Roberts A."/>
            <person name="Saif S."/>
            <person name="Shea T."/>
            <person name="Sisk P."/>
            <person name="Stolte C."/>
            <person name="Sykes S."/>
            <person name="Wortman J."/>
            <person name="Nusbaum C."/>
            <person name="Birren B."/>
        </authorList>
    </citation>
    <scope>NUCLEOTIDE SEQUENCE [LARGE SCALE GENOMIC DNA]</scope>
    <source>
        <strain evidence="1 2">Th239</strain>
    </source>
</reference>
<gene>
    <name evidence="1" type="ORF">ME5_00064</name>
</gene>
<dbReference type="eggNOG" id="ENOG50316U7">
    <property type="taxonomic scope" value="Bacteria"/>
</dbReference>
<dbReference type="EMBL" id="AIMB01000001">
    <property type="protein sequence ID" value="EJF91685.1"/>
    <property type="molecule type" value="Genomic_DNA"/>
</dbReference>